<evidence type="ECO:0000313" key="2">
    <source>
        <dbReference type="EMBL" id="ADL34358.1"/>
    </source>
</evidence>
<dbReference type="eggNOG" id="ENOG5032DKG">
    <property type="taxonomic scope" value="Bacteria"/>
</dbReference>
<dbReference type="AlphaFoldDB" id="E0RWI4"/>
<proteinExistence type="predicted"/>
<keyword evidence="1" id="KW-0812">Transmembrane</keyword>
<dbReference type="RefSeq" id="WP_013281012.1">
    <property type="nucleotide sequence ID" value="NC_014387.1"/>
</dbReference>
<keyword evidence="1" id="KW-1133">Transmembrane helix</keyword>
<protein>
    <submittedName>
        <fullName evidence="2">Uncharacterized protein</fullName>
    </submittedName>
</protein>
<reference evidence="2 3" key="1">
    <citation type="journal article" date="2010" name="PLoS ONE">
        <title>The glycobiome of the rumen bacterium Butyrivibrio proteoclasticus B316(T) highlights adaptation to a polysaccharide-rich environment.</title>
        <authorList>
            <person name="Kelly W.J."/>
            <person name="Leahy S.C."/>
            <person name="Altermann E."/>
            <person name="Yeoman C.J."/>
            <person name="Dunne J.C."/>
            <person name="Kong Z."/>
            <person name="Pacheco D.M."/>
            <person name="Li D."/>
            <person name="Noel S.J."/>
            <person name="Moon C.D."/>
            <person name="Cookson A.L."/>
            <person name="Attwood G.T."/>
        </authorList>
    </citation>
    <scope>NUCLEOTIDE SEQUENCE [LARGE SCALE GENOMIC DNA]</scope>
    <source>
        <strain evidence="3">ATCC 51982 / DSM 14932 / B316</strain>
    </source>
</reference>
<feature type="transmembrane region" description="Helical" evidence="1">
    <location>
        <begin position="7"/>
        <end position="28"/>
    </location>
</feature>
<organism evidence="2 3">
    <name type="scientific">Butyrivibrio proteoclasticus (strain ATCC 51982 / DSM 14932 / B316)</name>
    <name type="common">Clostridium proteoclasticum</name>
    <dbReference type="NCBI Taxonomy" id="515622"/>
    <lineage>
        <taxon>Bacteria</taxon>
        <taxon>Bacillati</taxon>
        <taxon>Bacillota</taxon>
        <taxon>Clostridia</taxon>
        <taxon>Lachnospirales</taxon>
        <taxon>Lachnospiraceae</taxon>
        <taxon>Butyrivibrio</taxon>
    </lineage>
</organism>
<keyword evidence="1" id="KW-0472">Membrane</keyword>
<dbReference type="EMBL" id="CP001810">
    <property type="protein sequence ID" value="ADL34358.1"/>
    <property type="molecule type" value="Genomic_DNA"/>
</dbReference>
<name>E0RWI4_BUTPB</name>
<dbReference type="STRING" id="515622.bpr_I1621"/>
<dbReference type="KEGG" id="bpb:bpr_I1621"/>
<keyword evidence="3" id="KW-1185">Reference proteome</keyword>
<evidence type="ECO:0000256" key="1">
    <source>
        <dbReference type="SAM" id="Phobius"/>
    </source>
</evidence>
<accession>E0RWI4</accession>
<gene>
    <name evidence="2" type="ordered locus">bpr_I1621</name>
</gene>
<evidence type="ECO:0000313" key="3">
    <source>
        <dbReference type="Proteomes" id="UP000001299"/>
    </source>
</evidence>
<dbReference type="HOGENOM" id="CLU_474650_0_0_9"/>
<sequence length="574" mass="65821">MKKDNKPIIIPSLVILVIVLPVICFLIMKNSGKYDKEEQSTFSDDNGDFNIESLFEASKETLFYAGKLKIGGYAECITTYDKGFDKKCADITYTRDYIDNDNYLGHTTVLLHNRTNVIAALGDLWQSDYEYYLGKRQGVTYENLIVGDRKDDLNISSPDIESILFPDLSNVETSFRTDKMSNYAGIDTDAYVFTLKGDLSQLGDAARSLVGEIQSPYRADYYFNTETHVIERVYIYSRPTSAYKRNDENAPLFTLELYVEKYGEREGEETIDYPDYYFEDRAFNDVLSDQVSLELNGGIMASGNTFAPELIGDYWSQHVNDMWREITDNGQARLTLSAFYEKACAVGGMYGYHRINVSFGKINDPEYLHTMLIRLDFQSDEHGMGTILIPQTIKHNKLKNNVALASLGNDEVDVRGEYFTFFRNNSESNSERVIGIFYESIGFNYISHEMCEKPISEFGITNGDIERFPSDYRNKLLGATASDNYRNDVQISYHRFYDPSYTKYSKPSKELFIVKASDEESANKKEALSETVKCLNEFGIKGDYESELMSEYESRRIDIGLEQDKTEWIEIELN</sequence>
<dbReference type="Proteomes" id="UP000001299">
    <property type="component" value="Chromosome 1"/>
</dbReference>